<name>A0A9N9IKE0_9GLOM</name>
<protein>
    <submittedName>
        <fullName evidence="1">3585_t:CDS:1</fullName>
    </submittedName>
</protein>
<dbReference type="EMBL" id="CAJVQA010015640">
    <property type="protein sequence ID" value="CAG8738430.1"/>
    <property type="molecule type" value="Genomic_DNA"/>
</dbReference>
<dbReference type="Proteomes" id="UP000789759">
    <property type="component" value="Unassembled WGS sequence"/>
</dbReference>
<gene>
    <name evidence="1" type="ORF">CPELLU_LOCUS13947</name>
</gene>
<sequence>MNRDIVLFISNGASVAGMKADRSLVSSCPLRSLMPVIATTRKLILSG</sequence>
<dbReference type="AlphaFoldDB" id="A0A9N9IKE0"/>
<comment type="caution">
    <text evidence="1">The sequence shown here is derived from an EMBL/GenBank/DDBJ whole genome shotgun (WGS) entry which is preliminary data.</text>
</comment>
<accession>A0A9N9IKE0</accession>
<keyword evidence="2" id="KW-1185">Reference proteome</keyword>
<evidence type="ECO:0000313" key="1">
    <source>
        <dbReference type="EMBL" id="CAG8738430.1"/>
    </source>
</evidence>
<reference evidence="1" key="1">
    <citation type="submission" date="2021-06" db="EMBL/GenBank/DDBJ databases">
        <authorList>
            <person name="Kallberg Y."/>
            <person name="Tangrot J."/>
            <person name="Rosling A."/>
        </authorList>
    </citation>
    <scope>NUCLEOTIDE SEQUENCE</scope>
    <source>
        <strain evidence="1">FL966</strain>
    </source>
</reference>
<evidence type="ECO:0000313" key="2">
    <source>
        <dbReference type="Proteomes" id="UP000789759"/>
    </source>
</evidence>
<organism evidence="1 2">
    <name type="scientific">Cetraspora pellucida</name>
    <dbReference type="NCBI Taxonomy" id="1433469"/>
    <lineage>
        <taxon>Eukaryota</taxon>
        <taxon>Fungi</taxon>
        <taxon>Fungi incertae sedis</taxon>
        <taxon>Mucoromycota</taxon>
        <taxon>Glomeromycotina</taxon>
        <taxon>Glomeromycetes</taxon>
        <taxon>Diversisporales</taxon>
        <taxon>Gigasporaceae</taxon>
        <taxon>Cetraspora</taxon>
    </lineage>
</organism>
<proteinExistence type="predicted"/>